<dbReference type="GeneID" id="20091705"/>
<dbReference type="EMBL" id="KI914030">
    <property type="protein sequence ID" value="ETV90587.1"/>
    <property type="molecule type" value="Genomic_DNA"/>
</dbReference>
<gene>
    <name evidence="1" type="ORF">H310_14655</name>
</gene>
<dbReference type="AlphaFoldDB" id="A0A024TB66"/>
<evidence type="ECO:0000313" key="1">
    <source>
        <dbReference type="EMBL" id="ETV90587.1"/>
    </source>
</evidence>
<protein>
    <submittedName>
        <fullName evidence="1">Uncharacterized protein</fullName>
    </submittedName>
</protein>
<dbReference type="OrthoDB" id="67999at2759"/>
<sequence>MQTALPPAASMAQGAAAADNTAVTNAVVAFLEVVASILRMQHTGAALSRCLHTAAVAIESPVVIKALQRILRAAASACESATVIDSIATSLEAASTTLKNESSTIEACVQLVLSWCTLLLTWVHSFMEQEQMTALLDAFAPVASNLRHVVNYTMSCPIVAYVAGQVRTHASIHLTSERLFAVLQTSHSALTKAHAMTSVAWSYVLQKTTTPPAILPARHHVHRHLLKRCSTTHQSAFTAETMEYMLSMHETVQVALLDLAIEQAGRVQELEVELRDANAYATELAEALAKGSIAKPRPSGCPLHTQRIRDLEAELATTTAFANELAEAIARGPAKTPSQLDPFQDVAISESFGLNDTS</sequence>
<dbReference type="VEuPathDB" id="FungiDB:H310_14655"/>
<reference evidence="1" key="1">
    <citation type="submission" date="2013-12" db="EMBL/GenBank/DDBJ databases">
        <title>The Genome Sequence of Aphanomyces invadans NJM9701.</title>
        <authorList>
            <consortium name="The Broad Institute Genomics Platform"/>
            <person name="Russ C."/>
            <person name="Tyler B."/>
            <person name="van West P."/>
            <person name="Dieguez-Uribeondo J."/>
            <person name="Young S.K."/>
            <person name="Zeng Q."/>
            <person name="Gargeya S."/>
            <person name="Fitzgerald M."/>
            <person name="Abouelleil A."/>
            <person name="Alvarado L."/>
            <person name="Chapman S.B."/>
            <person name="Gainer-Dewar J."/>
            <person name="Goldberg J."/>
            <person name="Griggs A."/>
            <person name="Gujja S."/>
            <person name="Hansen M."/>
            <person name="Howarth C."/>
            <person name="Imamovic A."/>
            <person name="Ireland A."/>
            <person name="Larimer J."/>
            <person name="McCowan C."/>
            <person name="Murphy C."/>
            <person name="Pearson M."/>
            <person name="Poon T.W."/>
            <person name="Priest M."/>
            <person name="Roberts A."/>
            <person name="Saif S."/>
            <person name="Shea T."/>
            <person name="Sykes S."/>
            <person name="Wortman J."/>
            <person name="Nusbaum C."/>
            <person name="Birren B."/>
        </authorList>
    </citation>
    <scope>NUCLEOTIDE SEQUENCE [LARGE SCALE GENOMIC DNA]</scope>
    <source>
        <strain evidence="1">NJM9701</strain>
    </source>
</reference>
<accession>A0A024TB66</accession>
<name>A0A024TB66_9STRA</name>
<proteinExistence type="predicted"/>
<organism evidence="1">
    <name type="scientific">Aphanomyces invadans</name>
    <dbReference type="NCBI Taxonomy" id="157072"/>
    <lineage>
        <taxon>Eukaryota</taxon>
        <taxon>Sar</taxon>
        <taxon>Stramenopiles</taxon>
        <taxon>Oomycota</taxon>
        <taxon>Saprolegniomycetes</taxon>
        <taxon>Saprolegniales</taxon>
        <taxon>Verrucalvaceae</taxon>
        <taxon>Aphanomyces</taxon>
    </lineage>
</organism>
<dbReference type="RefSeq" id="XP_008880773.1">
    <property type="nucleotide sequence ID" value="XM_008882551.1"/>
</dbReference>